<gene>
    <name evidence="2" type="ORF">DSM5745_00888</name>
</gene>
<dbReference type="Pfam" id="PF01636">
    <property type="entry name" value="APH"/>
    <property type="match status" value="1"/>
</dbReference>
<dbReference type="EMBL" id="PVWQ01000001">
    <property type="protein sequence ID" value="RDW93566.1"/>
    <property type="molecule type" value="Genomic_DNA"/>
</dbReference>
<dbReference type="AlphaFoldDB" id="A0A3D8T4T7"/>
<accession>A0A3D8T4T7</accession>
<proteinExistence type="predicted"/>
<evidence type="ECO:0000313" key="3">
    <source>
        <dbReference type="Proteomes" id="UP000256690"/>
    </source>
</evidence>
<dbReference type="PANTHER" id="PTHR21310:SF55">
    <property type="entry name" value="AMINOGLYCOSIDE PHOSPHOTRANSFERASE DOMAIN-CONTAINING PROTEIN"/>
    <property type="match status" value="1"/>
</dbReference>
<organism evidence="2 3">
    <name type="scientific">Aspergillus mulundensis</name>
    <dbReference type="NCBI Taxonomy" id="1810919"/>
    <lineage>
        <taxon>Eukaryota</taxon>
        <taxon>Fungi</taxon>
        <taxon>Dikarya</taxon>
        <taxon>Ascomycota</taxon>
        <taxon>Pezizomycotina</taxon>
        <taxon>Eurotiomycetes</taxon>
        <taxon>Eurotiomycetidae</taxon>
        <taxon>Eurotiales</taxon>
        <taxon>Aspergillaceae</taxon>
        <taxon>Aspergillus</taxon>
        <taxon>Aspergillus subgen. Nidulantes</taxon>
    </lineage>
</organism>
<dbReference type="GeneID" id="38111258"/>
<dbReference type="RefSeq" id="XP_026608749.1">
    <property type="nucleotide sequence ID" value="XM_026742904.1"/>
</dbReference>
<protein>
    <recommendedName>
        <fullName evidence="1">Aminoglycoside phosphotransferase domain-containing protein</fullName>
    </recommendedName>
</protein>
<dbReference type="CDD" id="cd05120">
    <property type="entry name" value="APH_ChoK_like"/>
    <property type="match status" value="1"/>
</dbReference>
<dbReference type="STRING" id="1810919.A0A3D8T4T7"/>
<dbReference type="PANTHER" id="PTHR21310">
    <property type="entry name" value="AMINOGLYCOSIDE PHOSPHOTRANSFERASE-RELATED-RELATED"/>
    <property type="match status" value="1"/>
</dbReference>
<name>A0A3D8T4T7_9EURO</name>
<dbReference type="InterPro" id="IPR051678">
    <property type="entry name" value="AGP_Transferase"/>
</dbReference>
<comment type="caution">
    <text evidence="2">The sequence shown here is derived from an EMBL/GenBank/DDBJ whole genome shotgun (WGS) entry which is preliminary data.</text>
</comment>
<evidence type="ECO:0000313" key="2">
    <source>
        <dbReference type="EMBL" id="RDW93566.1"/>
    </source>
</evidence>
<dbReference type="InterPro" id="IPR011009">
    <property type="entry name" value="Kinase-like_dom_sf"/>
</dbReference>
<evidence type="ECO:0000259" key="1">
    <source>
        <dbReference type="Pfam" id="PF01636"/>
    </source>
</evidence>
<keyword evidence="3" id="KW-1185">Reference proteome</keyword>
<sequence length="291" mass="33776">MLSYVPPPDGMATQHKGTEGLAINNTAINRFMTLLALKTTARLYSRSGSCLRISPHKVVKTDPWVHLTEAATMKFVSEHTSIPVPKVYCSFVRKNRAYIVMERMRGDEAPNAWAKLTEESRQQLLIDLQRMIKELRSLKPKGNGVSSCVGGSLRDSRIPRSRPRFGPFKSVNEFHLWLRDYLQPAEHSTWGDEQDWEEIKEMALKQDGLWPLPVFTHGDLNPSNVLVRDGKIISIIDWEFSGWYPHYWEYTSVWLGNTTRTEWRDRVCEVLDQFPAELGMEKVRHRWWGDF</sequence>
<dbReference type="SUPFAM" id="SSF56112">
    <property type="entry name" value="Protein kinase-like (PK-like)"/>
    <property type="match status" value="1"/>
</dbReference>
<dbReference type="OrthoDB" id="2906425at2759"/>
<feature type="domain" description="Aminoglycoside phosphotransferase" evidence="1">
    <location>
        <begin position="68"/>
        <end position="269"/>
    </location>
</feature>
<reference evidence="2 3" key="1">
    <citation type="journal article" date="2018" name="IMA Fungus">
        <title>IMA Genome-F 9: Draft genome sequence of Annulohypoxylon stygium, Aspergillus mulundensis, Berkeleyomyces basicola (syn. Thielaviopsis basicola), Ceratocystis smalleyi, two Cercospora beticola strains, Coleophoma cylindrospora, Fusarium fracticaudum, Phialophora cf. hyalina, and Morchella septimelata.</title>
        <authorList>
            <person name="Wingfield B.D."/>
            <person name="Bills G.F."/>
            <person name="Dong Y."/>
            <person name="Huang W."/>
            <person name="Nel W.J."/>
            <person name="Swalarsk-Parry B.S."/>
            <person name="Vaghefi N."/>
            <person name="Wilken P.M."/>
            <person name="An Z."/>
            <person name="de Beer Z.W."/>
            <person name="De Vos L."/>
            <person name="Chen L."/>
            <person name="Duong T.A."/>
            <person name="Gao Y."/>
            <person name="Hammerbacher A."/>
            <person name="Kikkert J.R."/>
            <person name="Li Y."/>
            <person name="Li H."/>
            <person name="Li K."/>
            <person name="Li Q."/>
            <person name="Liu X."/>
            <person name="Ma X."/>
            <person name="Naidoo K."/>
            <person name="Pethybridge S.J."/>
            <person name="Sun J."/>
            <person name="Steenkamp E.T."/>
            <person name="van der Nest M.A."/>
            <person name="van Wyk S."/>
            <person name="Wingfield M.J."/>
            <person name="Xiong C."/>
            <person name="Yue Q."/>
            <person name="Zhang X."/>
        </authorList>
    </citation>
    <scope>NUCLEOTIDE SEQUENCE [LARGE SCALE GENOMIC DNA]</scope>
    <source>
        <strain evidence="2 3">DSM 5745</strain>
    </source>
</reference>
<dbReference type="Proteomes" id="UP000256690">
    <property type="component" value="Unassembled WGS sequence"/>
</dbReference>
<dbReference type="Gene3D" id="3.90.1200.10">
    <property type="match status" value="1"/>
</dbReference>
<dbReference type="InterPro" id="IPR002575">
    <property type="entry name" value="Aminoglycoside_PTrfase"/>
</dbReference>